<reference evidence="3" key="1">
    <citation type="submission" date="2022-11" db="EMBL/GenBank/DDBJ databases">
        <title>Hoeflea poritis sp. nov., isolated from scleractinian coral Porites lutea.</title>
        <authorList>
            <person name="Zhang G."/>
            <person name="Wei Q."/>
            <person name="Cai L."/>
        </authorList>
    </citation>
    <scope>NUCLEOTIDE SEQUENCE</scope>
    <source>
        <strain evidence="3">E7-10</strain>
    </source>
</reference>
<evidence type="ECO:0000256" key="1">
    <source>
        <dbReference type="SAM" id="SignalP"/>
    </source>
</evidence>
<dbReference type="Pfam" id="PF13229">
    <property type="entry name" value="Beta_helix"/>
    <property type="match status" value="1"/>
</dbReference>
<dbReference type="InterPro" id="IPR022388">
    <property type="entry name" value="CHP03808"/>
</dbReference>
<comment type="caution">
    <text evidence="3">The sequence shown here is derived from an EMBL/GenBank/DDBJ whole genome shotgun (WGS) entry which is preliminary data.</text>
</comment>
<dbReference type="SMART" id="SM00710">
    <property type="entry name" value="PbH1"/>
    <property type="match status" value="10"/>
</dbReference>
<feature type="domain" description="Right handed beta helix" evidence="2">
    <location>
        <begin position="223"/>
        <end position="378"/>
    </location>
</feature>
<dbReference type="PROSITE" id="PS51318">
    <property type="entry name" value="TAT"/>
    <property type="match status" value="1"/>
</dbReference>
<dbReference type="RefSeq" id="WP_271092025.1">
    <property type="nucleotide sequence ID" value="NZ_JAPJZH010000019.1"/>
</dbReference>
<proteinExistence type="predicted"/>
<accession>A0ABT4VTY2</accession>
<protein>
    <submittedName>
        <fullName evidence="3">TIGR03808 family TAT-translocated repetitive protein</fullName>
    </submittedName>
</protein>
<dbReference type="InterPro" id="IPR006311">
    <property type="entry name" value="TAT_signal"/>
</dbReference>
<dbReference type="InterPro" id="IPR012334">
    <property type="entry name" value="Pectin_lyas_fold"/>
</dbReference>
<keyword evidence="4" id="KW-1185">Reference proteome</keyword>
<evidence type="ECO:0000259" key="2">
    <source>
        <dbReference type="Pfam" id="PF13229"/>
    </source>
</evidence>
<keyword evidence="1" id="KW-0732">Signal</keyword>
<organism evidence="3 4">
    <name type="scientific">Hoeflea poritis</name>
    <dbReference type="NCBI Taxonomy" id="2993659"/>
    <lineage>
        <taxon>Bacteria</taxon>
        <taxon>Pseudomonadati</taxon>
        <taxon>Pseudomonadota</taxon>
        <taxon>Alphaproteobacteria</taxon>
        <taxon>Hyphomicrobiales</taxon>
        <taxon>Rhizobiaceae</taxon>
        <taxon>Hoeflea</taxon>
    </lineage>
</organism>
<evidence type="ECO:0000313" key="3">
    <source>
        <dbReference type="EMBL" id="MDA4848173.1"/>
    </source>
</evidence>
<dbReference type="InterPro" id="IPR039448">
    <property type="entry name" value="Beta_helix"/>
</dbReference>
<dbReference type="InterPro" id="IPR011050">
    <property type="entry name" value="Pectin_lyase_fold/virulence"/>
</dbReference>
<dbReference type="Gene3D" id="2.160.20.10">
    <property type="entry name" value="Single-stranded right-handed beta-helix, Pectin lyase-like"/>
    <property type="match status" value="2"/>
</dbReference>
<sequence length="456" mass="47182">MKTTRRTVLTGAASALLASPVAARAQLGDNRFAELRGSLDAVDLGMRPGASDDQSKMLDTILKDASAQRKPVFLPAGTYTVSNLNLPDYVNLIGVAGATRLVYGGGGHLLSAENAERIQFTGLTIDGDNRWLADYAEAIVQIGGTDDVVISDCAIVGSRKHAVMLSGCGGSIARSVISGAALTAIYSVESKGLRISDNDILDCANGGILVHRWKAAYDGSIVTGNRIARIASQAGGTGQYGNGINVYRAGNVLIANNSLSDCAFSAIRSNSGSDVQIIGNQCYESGETAIYSEFSFEGAVVANNLIDGAANGISIANFNEGGRLATVSGNVIRNLTTEGPYVAEIFGFGWGIGVEADIAVTGNVIDNAPRAGMLIGWGPYLRGVAATGNVIRNSAVGVAVSVVEGAAATQISNNIFQNTLKGAVIGYRWQDPVTKDLTRSGAGAYKHLTVAGNTVL</sequence>
<dbReference type="EMBL" id="JAPJZH010000019">
    <property type="protein sequence ID" value="MDA4848173.1"/>
    <property type="molecule type" value="Genomic_DNA"/>
</dbReference>
<dbReference type="Proteomes" id="UP001148313">
    <property type="component" value="Unassembled WGS sequence"/>
</dbReference>
<gene>
    <name evidence="3" type="ORF">OOZ53_22635</name>
</gene>
<feature type="signal peptide" evidence="1">
    <location>
        <begin position="1"/>
        <end position="25"/>
    </location>
</feature>
<dbReference type="InterPro" id="IPR006626">
    <property type="entry name" value="PbH1"/>
</dbReference>
<name>A0ABT4VTY2_9HYPH</name>
<dbReference type="SUPFAM" id="SSF51126">
    <property type="entry name" value="Pectin lyase-like"/>
    <property type="match status" value="1"/>
</dbReference>
<evidence type="ECO:0000313" key="4">
    <source>
        <dbReference type="Proteomes" id="UP001148313"/>
    </source>
</evidence>
<dbReference type="NCBIfam" id="TIGR03807">
    <property type="entry name" value="RR_fam_repeat"/>
    <property type="match status" value="3"/>
</dbReference>
<feature type="chain" id="PRO_5046036230" evidence="1">
    <location>
        <begin position="26"/>
        <end position="456"/>
    </location>
</feature>
<dbReference type="InterPro" id="IPR022444">
    <property type="entry name" value="Cofactor-bd_rpt"/>
</dbReference>
<dbReference type="NCBIfam" id="TIGR03808">
    <property type="entry name" value="RR_plus_rpt_1"/>
    <property type="match status" value="1"/>
</dbReference>